<comment type="caution">
    <text evidence="10">The sequence shown here is derived from an EMBL/GenBank/DDBJ whole genome shotgun (WGS) entry which is preliminary data.</text>
</comment>
<dbReference type="RefSeq" id="WP_151667650.1">
    <property type="nucleotide sequence ID" value="NZ_WBVO01000007.1"/>
</dbReference>
<dbReference type="InterPro" id="IPR019734">
    <property type="entry name" value="TPR_rpt"/>
</dbReference>
<dbReference type="Proteomes" id="UP000468650">
    <property type="component" value="Unassembled WGS sequence"/>
</dbReference>
<keyword evidence="3" id="KW-0597">Phosphoprotein</keyword>
<dbReference type="SMART" id="SM00387">
    <property type="entry name" value="HATPase_c"/>
    <property type="match status" value="1"/>
</dbReference>
<name>A0A6N6RF94_9FLAO</name>
<keyword evidence="8" id="KW-0472">Membrane</keyword>
<dbReference type="InterPro" id="IPR003594">
    <property type="entry name" value="HATPase_dom"/>
</dbReference>
<evidence type="ECO:0000256" key="1">
    <source>
        <dbReference type="ARBA" id="ARBA00000085"/>
    </source>
</evidence>
<dbReference type="EMBL" id="WBVO01000007">
    <property type="protein sequence ID" value="KAB2809827.1"/>
    <property type="molecule type" value="Genomic_DNA"/>
</dbReference>
<protein>
    <recommendedName>
        <fullName evidence="2">histidine kinase</fullName>
        <ecNumber evidence="2">2.7.13.3</ecNumber>
    </recommendedName>
</protein>
<keyword evidence="4" id="KW-0808">Transferase</keyword>
<evidence type="ECO:0000256" key="2">
    <source>
        <dbReference type="ARBA" id="ARBA00012438"/>
    </source>
</evidence>
<keyword evidence="11" id="KW-1185">Reference proteome</keyword>
<evidence type="ECO:0000256" key="8">
    <source>
        <dbReference type="SAM" id="Phobius"/>
    </source>
</evidence>
<dbReference type="SUPFAM" id="SSF55874">
    <property type="entry name" value="ATPase domain of HSP90 chaperone/DNA topoisomerase II/histidine kinase"/>
    <property type="match status" value="1"/>
</dbReference>
<evidence type="ECO:0000256" key="7">
    <source>
        <dbReference type="PROSITE-ProRule" id="PRU00339"/>
    </source>
</evidence>
<keyword evidence="8" id="KW-0812">Transmembrane</keyword>
<evidence type="ECO:0000256" key="4">
    <source>
        <dbReference type="ARBA" id="ARBA00022679"/>
    </source>
</evidence>
<dbReference type="PANTHER" id="PTHR43711">
    <property type="entry name" value="TWO-COMPONENT HISTIDINE KINASE"/>
    <property type="match status" value="1"/>
</dbReference>
<sequence length="673" mass="76369">MKAFLRATFFLLFAFPTSGFSHTLDTATLEDRVFELYEEVRISPLLSRENVDHLLRSHRGQIPRYLEGWLYEIKGDSYYMVSQYDSAIHYFLYARNLMELERDSISLAYNDVYLAEAYNEMGLHEEAAKHFFTARNYCTTVGDTFGLIDISYGLSLLFYDREEYRPSLNYIQEAIELAVLSEDSSYFASLYTQLSSVYLQLSNVDTAISLARSALKFDAAQGSSKLERAYALGALAEGLNERGLYNEARLYLDSAMSLATDINDLYATIYFRTAIARNHWGKGEYDIAWELIEDVLDDSERLGIKSGLRYALRAAVDLSREEGDYQRALFYSDSLQSFTKELLNDNFELVLLESELNEALAESEKLEREKQINDLIIQRNSALLVLALLAALGAGIAWYFQYRGNRRMRKLNAILEERNKMISSQNTQLDEQTRVLTENQKLLKKSSADKDKLLTLISHDLRSPLAQVKSVSELILSGAVNEEEMKTFFERINETADKSLANLTDVLVWARSQMDKGMTSSSDAVDAREAIDNAYGLVQSNFEGKEIAHHIECPDPSPQVQCDESHLGIILRNLLSNSAKFSHRGQEVRTVVKEDGAWVHFVVEDKGVGMTEEVRRKIFEEGRRMSERGTELESGTGTGLQLVREFTEANGGKLEIFSREGKGTSISVSFRKA</sequence>
<dbReference type="PROSITE" id="PS50109">
    <property type="entry name" value="HIS_KIN"/>
    <property type="match status" value="1"/>
</dbReference>
<evidence type="ECO:0000256" key="3">
    <source>
        <dbReference type="ARBA" id="ARBA00022553"/>
    </source>
</evidence>
<reference evidence="10 11" key="1">
    <citation type="submission" date="2019-09" db="EMBL/GenBank/DDBJ databases">
        <title>Genomes of family Cryomorphaceae.</title>
        <authorList>
            <person name="Bowman J.P."/>
        </authorList>
    </citation>
    <scope>NUCLEOTIDE SEQUENCE [LARGE SCALE GENOMIC DNA]</scope>
    <source>
        <strain evidence="10 11">LMG 25704</strain>
    </source>
</reference>
<dbReference type="InterPro" id="IPR004358">
    <property type="entry name" value="Sig_transdc_His_kin-like_C"/>
</dbReference>
<dbReference type="CDD" id="cd00082">
    <property type="entry name" value="HisKA"/>
    <property type="match status" value="1"/>
</dbReference>
<dbReference type="InterPro" id="IPR003661">
    <property type="entry name" value="HisK_dim/P_dom"/>
</dbReference>
<evidence type="ECO:0000259" key="9">
    <source>
        <dbReference type="PROSITE" id="PS50109"/>
    </source>
</evidence>
<dbReference type="EC" id="2.7.13.3" evidence="2"/>
<dbReference type="PROSITE" id="PS50005">
    <property type="entry name" value="TPR"/>
    <property type="match status" value="1"/>
</dbReference>
<keyword evidence="5 10" id="KW-0418">Kinase</keyword>
<feature type="repeat" description="TPR" evidence="7">
    <location>
        <begin position="188"/>
        <end position="221"/>
    </location>
</feature>
<dbReference type="SMART" id="SM00388">
    <property type="entry name" value="HisKA"/>
    <property type="match status" value="1"/>
</dbReference>
<dbReference type="AlphaFoldDB" id="A0A6N6RF94"/>
<dbReference type="InterPro" id="IPR005467">
    <property type="entry name" value="His_kinase_dom"/>
</dbReference>
<evidence type="ECO:0000256" key="6">
    <source>
        <dbReference type="ARBA" id="ARBA00023012"/>
    </source>
</evidence>
<dbReference type="Pfam" id="PF00512">
    <property type="entry name" value="HisKA"/>
    <property type="match status" value="1"/>
</dbReference>
<proteinExistence type="predicted"/>
<comment type="catalytic activity">
    <reaction evidence="1">
        <text>ATP + protein L-histidine = ADP + protein N-phospho-L-histidine.</text>
        <dbReference type="EC" id="2.7.13.3"/>
    </reaction>
</comment>
<dbReference type="Gene3D" id="1.10.287.130">
    <property type="match status" value="1"/>
</dbReference>
<organism evidence="10 11">
    <name type="scientific">Phaeocystidibacter luteus</name>
    <dbReference type="NCBI Taxonomy" id="911197"/>
    <lineage>
        <taxon>Bacteria</taxon>
        <taxon>Pseudomonadati</taxon>
        <taxon>Bacteroidota</taxon>
        <taxon>Flavobacteriia</taxon>
        <taxon>Flavobacteriales</taxon>
        <taxon>Phaeocystidibacteraceae</taxon>
        <taxon>Phaeocystidibacter</taxon>
    </lineage>
</organism>
<evidence type="ECO:0000313" key="10">
    <source>
        <dbReference type="EMBL" id="KAB2809827.1"/>
    </source>
</evidence>
<keyword evidence="7" id="KW-0802">TPR repeat</keyword>
<dbReference type="InterPro" id="IPR036097">
    <property type="entry name" value="HisK_dim/P_sf"/>
</dbReference>
<dbReference type="Gene3D" id="1.25.40.10">
    <property type="entry name" value="Tetratricopeptide repeat domain"/>
    <property type="match status" value="2"/>
</dbReference>
<feature type="domain" description="Histidine kinase" evidence="9">
    <location>
        <begin position="456"/>
        <end position="673"/>
    </location>
</feature>
<keyword evidence="8" id="KW-1133">Transmembrane helix</keyword>
<dbReference type="InterPro" id="IPR050736">
    <property type="entry name" value="Sensor_HK_Regulatory"/>
</dbReference>
<feature type="transmembrane region" description="Helical" evidence="8">
    <location>
        <begin position="381"/>
        <end position="400"/>
    </location>
</feature>
<dbReference type="PRINTS" id="PR00344">
    <property type="entry name" value="BCTRLSENSOR"/>
</dbReference>
<dbReference type="SUPFAM" id="SSF48452">
    <property type="entry name" value="TPR-like"/>
    <property type="match status" value="2"/>
</dbReference>
<dbReference type="GO" id="GO:0000155">
    <property type="term" value="F:phosphorelay sensor kinase activity"/>
    <property type="evidence" value="ECO:0007669"/>
    <property type="project" value="InterPro"/>
</dbReference>
<evidence type="ECO:0000256" key="5">
    <source>
        <dbReference type="ARBA" id="ARBA00022777"/>
    </source>
</evidence>
<dbReference type="OrthoDB" id="9810447at2"/>
<dbReference type="InterPro" id="IPR036890">
    <property type="entry name" value="HATPase_C_sf"/>
</dbReference>
<dbReference type="InterPro" id="IPR011990">
    <property type="entry name" value="TPR-like_helical_dom_sf"/>
</dbReference>
<accession>A0A6N6RF94</accession>
<dbReference type="Pfam" id="PF02518">
    <property type="entry name" value="HATPase_c"/>
    <property type="match status" value="1"/>
</dbReference>
<keyword evidence="6" id="KW-0902">Two-component regulatory system</keyword>
<dbReference type="SUPFAM" id="SSF47384">
    <property type="entry name" value="Homodimeric domain of signal transducing histidine kinase"/>
    <property type="match status" value="1"/>
</dbReference>
<evidence type="ECO:0000313" key="11">
    <source>
        <dbReference type="Proteomes" id="UP000468650"/>
    </source>
</evidence>
<dbReference type="PANTHER" id="PTHR43711:SF1">
    <property type="entry name" value="HISTIDINE KINASE 1"/>
    <property type="match status" value="1"/>
</dbReference>
<gene>
    <name evidence="10" type="ORF">F8C67_09750</name>
</gene>
<dbReference type="Gene3D" id="3.30.565.10">
    <property type="entry name" value="Histidine kinase-like ATPase, C-terminal domain"/>
    <property type="match status" value="1"/>
</dbReference>